<dbReference type="AlphaFoldDB" id="A0A931CPV6"/>
<dbReference type="PANTHER" id="PTHR33705">
    <property type="entry name" value="PHOSPHOCARRIER PROTEIN HPR"/>
    <property type="match status" value="1"/>
</dbReference>
<dbReference type="Gene3D" id="3.30.1340.10">
    <property type="entry name" value="HPr-like"/>
    <property type="match status" value="1"/>
</dbReference>
<dbReference type="InterPro" id="IPR035895">
    <property type="entry name" value="HPr-like_sf"/>
</dbReference>
<dbReference type="InterPro" id="IPR001020">
    <property type="entry name" value="PTS_HPr_His_P_site"/>
</dbReference>
<evidence type="ECO:0000256" key="2">
    <source>
        <dbReference type="ARBA" id="ARBA00004496"/>
    </source>
</evidence>
<name>A0A931CPV6_9MICC</name>
<evidence type="ECO:0000313" key="8">
    <source>
        <dbReference type="Proteomes" id="UP000655366"/>
    </source>
</evidence>
<dbReference type="PANTHER" id="PTHR33705:SF2">
    <property type="entry name" value="PHOSPHOCARRIER PROTEIN NPR"/>
    <property type="match status" value="1"/>
</dbReference>
<dbReference type="GO" id="GO:0009401">
    <property type="term" value="P:phosphoenolpyruvate-dependent sugar phosphotransferase system"/>
    <property type="evidence" value="ECO:0007669"/>
    <property type="project" value="UniProtKB-KW"/>
</dbReference>
<dbReference type="CDD" id="cd00367">
    <property type="entry name" value="PTS-HPr_like"/>
    <property type="match status" value="1"/>
</dbReference>
<comment type="function">
    <text evidence="1">General (non sugar-specific) component of the phosphoenolpyruvate-dependent sugar phosphotransferase system (sugar PTS). This major carbohydrate active-transport system catalyzes the phosphorylation of incoming sugar substrates concomitantly with their translocation across the cell membrane. The phosphoryl group from phosphoenolpyruvate (PEP) is transferred to the phosphoryl carrier protein HPr by enzyme I. Phospho-HPr then transfers it to the PTS EIIA domain.</text>
</comment>
<dbReference type="PROSITE" id="PS51350">
    <property type="entry name" value="PTS_HPR_DOM"/>
    <property type="match status" value="1"/>
</dbReference>
<dbReference type="InterPro" id="IPR050399">
    <property type="entry name" value="HPr"/>
</dbReference>
<dbReference type="SUPFAM" id="SSF55594">
    <property type="entry name" value="HPr-like"/>
    <property type="match status" value="1"/>
</dbReference>
<reference evidence="7 8" key="1">
    <citation type="submission" date="2020-11" db="EMBL/GenBank/DDBJ databases">
        <title>Arthrobacter antarcticus sp. nov., isolated from Antarctic Soil.</title>
        <authorList>
            <person name="Li J."/>
        </authorList>
    </citation>
    <scope>NUCLEOTIDE SEQUENCE [LARGE SCALE GENOMIC DNA]</scope>
    <source>
        <strain evidence="7 8">Z1-20</strain>
    </source>
</reference>
<dbReference type="RefSeq" id="WP_196397151.1">
    <property type="nucleotide sequence ID" value="NZ_JADNYM010000015.1"/>
</dbReference>
<evidence type="ECO:0000256" key="3">
    <source>
        <dbReference type="ARBA" id="ARBA00020422"/>
    </source>
</evidence>
<dbReference type="NCBIfam" id="TIGR01003">
    <property type="entry name" value="PTS_HPr_family"/>
    <property type="match status" value="1"/>
</dbReference>
<dbReference type="PROSITE" id="PS00369">
    <property type="entry name" value="PTS_HPR_HIS"/>
    <property type="match status" value="1"/>
</dbReference>
<keyword evidence="4" id="KW-0963">Cytoplasm</keyword>
<dbReference type="PRINTS" id="PR00107">
    <property type="entry name" value="PHOSPHOCPHPR"/>
</dbReference>
<comment type="caution">
    <text evidence="7">The sequence shown here is derived from an EMBL/GenBank/DDBJ whole genome shotgun (WGS) entry which is preliminary data.</text>
</comment>
<comment type="subcellular location">
    <subcellularLocation>
        <location evidence="2">Cytoplasm</location>
    </subcellularLocation>
</comment>
<dbReference type="Pfam" id="PF00381">
    <property type="entry name" value="PTS-HPr"/>
    <property type="match status" value="1"/>
</dbReference>
<evidence type="ECO:0000256" key="1">
    <source>
        <dbReference type="ARBA" id="ARBA00003681"/>
    </source>
</evidence>
<dbReference type="InterPro" id="IPR000032">
    <property type="entry name" value="HPr-like"/>
</dbReference>
<dbReference type="Proteomes" id="UP000655366">
    <property type="component" value="Unassembled WGS sequence"/>
</dbReference>
<sequence length="96" mass="9948">MYNRLATVAAVVGLHARPAAQFVGAVNRTGLPVTIARPGHSAVDARSLLAVMTADFGHGCQVVLSVTAPDVDPMVIQQELENLAGLLATDLSNDAE</sequence>
<evidence type="ECO:0000256" key="4">
    <source>
        <dbReference type="ARBA" id="ARBA00022490"/>
    </source>
</evidence>
<dbReference type="EMBL" id="JADNYM010000015">
    <property type="protein sequence ID" value="MBG0740210.1"/>
    <property type="molecule type" value="Genomic_DNA"/>
</dbReference>
<evidence type="ECO:0000259" key="6">
    <source>
        <dbReference type="PROSITE" id="PS51350"/>
    </source>
</evidence>
<evidence type="ECO:0000313" key="7">
    <source>
        <dbReference type="EMBL" id="MBG0740210.1"/>
    </source>
</evidence>
<proteinExistence type="predicted"/>
<organism evidence="7 8">
    <name type="scientific">Arthrobacter terrae</name>
    <dbReference type="NCBI Taxonomy" id="2935737"/>
    <lineage>
        <taxon>Bacteria</taxon>
        <taxon>Bacillati</taxon>
        <taxon>Actinomycetota</taxon>
        <taxon>Actinomycetes</taxon>
        <taxon>Micrococcales</taxon>
        <taxon>Micrococcaceae</taxon>
        <taxon>Arthrobacter</taxon>
    </lineage>
</organism>
<protein>
    <recommendedName>
        <fullName evidence="3">Phosphocarrier protein HPr</fullName>
    </recommendedName>
</protein>
<keyword evidence="5" id="KW-0598">Phosphotransferase system</keyword>
<gene>
    <name evidence="7" type="ORF">IV500_12545</name>
</gene>
<accession>A0A931CPV6</accession>
<feature type="domain" description="HPr" evidence="6">
    <location>
        <begin position="1"/>
        <end position="96"/>
    </location>
</feature>
<keyword evidence="8" id="KW-1185">Reference proteome</keyword>
<evidence type="ECO:0000256" key="5">
    <source>
        <dbReference type="ARBA" id="ARBA00022683"/>
    </source>
</evidence>
<dbReference type="GO" id="GO:0005737">
    <property type="term" value="C:cytoplasm"/>
    <property type="evidence" value="ECO:0007669"/>
    <property type="project" value="UniProtKB-SubCell"/>
</dbReference>